<feature type="compositionally biased region" description="Basic and acidic residues" evidence="2">
    <location>
        <begin position="677"/>
        <end position="692"/>
    </location>
</feature>
<feature type="compositionally biased region" description="Low complexity" evidence="2">
    <location>
        <begin position="696"/>
        <end position="707"/>
    </location>
</feature>
<dbReference type="OrthoDB" id="9048348at2759"/>
<keyword evidence="1" id="KW-0175">Coiled coil</keyword>
<feature type="compositionally biased region" description="Basic and acidic residues" evidence="2">
    <location>
        <begin position="653"/>
        <end position="669"/>
    </location>
</feature>
<dbReference type="RefSeq" id="XP_044925063.1">
    <property type="nucleotide sequence ID" value="XM_045069128.1"/>
</dbReference>
<feature type="region of interest" description="Disordered" evidence="2">
    <location>
        <begin position="653"/>
        <end position="737"/>
    </location>
</feature>
<dbReference type="Proteomes" id="UP000000715">
    <property type="component" value="Unplaced"/>
</dbReference>
<keyword evidence="3" id="KW-1185">Reference proteome</keyword>
<feature type="compositionally biased region" description="Polar residues" evidence="2">
    <location>
        <begin position="454"/>
        <end position="479"/>
    </location>
</feature>
<dbReference type="PANTHER" id="PTHR22035:SF4">
    <property type="entry name" value="COILED-COIL DOMAIN-CONTAINING PROTEIN 7"/>
    <property type="match status" value="1"/>
</dbReference>
<feature type="region of interest" description="Disordered" evidence="2">
    <location>
        <begin position="329"/>
        <end position="365"/>
    </location>
</feature>
<reference evidence="4" key="1">
    <citation type="submission" date="2025-08" db="UniProtKB">
        <authorList>
            <consortium name="RefSeq"/>
        </authorList>
    </citation>
    <scope>IDENTIFICATION</scope>
    <source>
        <tissue evidence="4">Brain</tissue>
    </source>
</reference>
<protein>
    <submittedName>
        <fullName evidence="4">Coiled-coil domain-containing protein 7</fullName>
    </submittedName>
</protein>
<name>A0A8U0URT0_MUSPF</name>
<dbReference type="Pfam" id="PF15368">
    <property type="entry name" value="BioT2"/>
    <property type="match status" value="1"/>
</dbReference>
<gene>
    <name evidence="4" type="primary">CCDC7</name>
</gene>
<evidence type="ECO:0000313" key="4">
    <source>
        <dbReference type="RefSeq" id="XP_044925063.1"/>
    </source>
</evidence>
<dbReference type="PANTHER" id="PTHR22035">
    <property type="entry name" value="COILED-COIL DOMAIN-CONTAINING PROTEIN 7"/>
    <property type="match status" value="1"/>
</dbReference>
<dbReference type="CTD" id="79741"/>
<organism evidence="3 4">
    <name type="scientific">Mustela putorius furo</name>
    <name type="common">European domestic ferret</name>
    <name type="synonym">Mustela furo</name>
    <dbReference type="NCBI Taxonomy" id="9669"/>
    <lineage>
        <taxon>Eukaryota</taxon>
        <taxon>Metazoa</taxon>
        <taxon>Chordata</taxon>
        <taxon>Craniata</taxon>
        <taxon>Vertebrata</taxon>
        <taxon>Euteleostomi</taxon>
        <taxon>Mammalia</taxon>
        <taxon>Eutheria</taxon>
        <taxon>Laurasiatheria</taxon>
        <taxon>Carnivora</taxon>
        <taxon>Caniformia</taxon>
        <taxon>Musteloidea</taxon>
        <taxon>Mustelidae</taxon>
        <taxon>Mustelinae</taxon>
        <taxon>Mustela</taxon>
    </lineage>
</organism>
<feature type="region of interest" description="Disordered" evidence="2">
    <location>
        <begin position="217"/>
        <end position="236"/>
    </location>
</feature>
<dbReference type="InterPro" id="IPR029272">
    <property type="entry name" value="CCDC7"/>
</dbReference>
<feature type="region of interest" description="Disordered" evidence="2">
    <location>
        <begin position="445"/>
        <end position="492"/>
    </location>
</feature>
<sequence>MKPAQHLLASSKKWANVPEFTYQKGLLIYPLSPKPKKKRSAKFVRDKLEPMVLGSPPTGESIVRYALPIPSNKTKELMAEDELIRKITKHLKMIVSTLEETYGFDIQNREKLVEKPENEESTFSVGDDLNSFLVCCSQFAAQLEAAAKEERNILESLFKWFQRQVNHMEEISKDQTFLEAECPTPDQTVTLSIAQVVKQVQKLEELKNLLQQRTKCSSRAPLSKAKDTENSPGTVHSNEVVQQKIEEFIKTHSTEEFRDVSATDPQTTFSLMNRLNVMLKIFEKQSNMLERAVSDQSLLEAKYKQMESNFQVLLEEKLGLESELQKLKNTEKTKPTYNRTKKTIKTEKKKDKGKPEDSEEKKSLVRDLKRKGDLLEVQKVAHALETENKVLQEQLKQAFQEAERAKHQLDYFLNQGKESLKSEGKTKTKMEMGISKIKVEDSKDIPLERGTKKSVVTDSGGQKTSSKLQEHLQISNVPNGSPLDKSSEKKRASSAISDLSQILKSQDGSAFLRNSSEVSADKDLFHILPLKTHDKSLTRLLSKEEIEDLLSARTSLQGNETATASFISPPILTKRKPMDTDLSKDAAIEEKLQNKTEKQTYQVSREFQAQDKVPDENIGLEDEAVSSTLMQMFQQRTSRMNRRNVPDEEHMIEHEDSVSKTKMQVEKQKTSRKGRFTTHDKVPDEKLMHKNQDSMSKTQQQVKKQSTLRGEGLSAQDEVPGRNLLLDGNQDSISKTQMQVKKQRTTKGEGNIAHDDVPDKNLMLKHEDSKSKTEMQVKKQRTTQNEKLISHDNMTDENPVLEYQESMSKIQLQVKEQKIAKGERLTTHNKVPENVMLEPQVSMSKTHLQVKKKRTPKGERVSIQDEVTDENQMLQHQDSISKSEIQVKKQRTHKRERLSTHDDVPDKNLMLKYQDSVSKHQIQGQKQVTSREKKHMTFDEEQDENLMLKHQDSVLETQVQKNSMEEILSTHFGVPDENLMLVSQDSVSKSQVQVEKKITHKRERRHTYFGVPDENLDVNPESASKFQVQVKKERTSKEGRRKTFPLEKQKNYMISHENLFPEEKVLFSRNQFQTKNEATRNINLDTSISVAEKMDEKAGKNLSPEDNKVLISKGSSQIKTLGSVSKAGFSNQGMDEPSGFTLENLELTSGYKDQHQTSGVYQSQRLSVKNEAASELSDTADHPAIYPSISDIIHQLDLNKVIETNIEHLKGVNGTCILLKEMKIQSKNLPEIDAEPLLGAMERGMLKKEIKTQSKSHAGVNLFKDSYMSPEHKEDFFTSDITPRKVSTNRISFSSFDNQGMNLFKNKNMFSNQQDLVPKNISMSKFPTKVINLSPFDSQEEPYEYTSPHVIEPPKANHRTSKAGSTIYKAIQLPSLNKEPSGHPKNTVSKKHVGFMNTLPAIISTTRTPIYEVPHPAARNLYHVPIFKKK</sequence>
<proteinExistence type="predicted"/>
<dbReference type="GeneID" id="101673676"/>
<accession>A0A8U0URT0</accession>
<feature type="compositionally biased region" description="Basic and acidic residues" evidence="2">
    <location>
        <begin position="344"/>
        <end position="365"/>
    </location>
</feature>
<evidence type="ECO:0000256" key="2">
    <source>
        <dbReference type="SAM" id="MobiDB-lite"/>
    </source>
</evidence>
<feature type="coiled-coil region" evidence="1">
    <location>
        <begin position="374"/>
        <end position="408"/>
    </location>
</feature>
<evidence type="ECO:0000256" key="1">
    <source>
        <dbReference type="SAM" id="Coils"/>
    </source>
</evidence>
<evidence type="ECO:0000313" key="3">
    <source>
        <dbReference type="Proteomes" id="UP000000715"/>
    </source>
</evidence>